<feature type="chain" id="PRO_5046294008" description="Lipoprotein" evidence="1">
    <location>
        <begin position="26"/>
        <end position="158"/>
    </location>
</feature>
<name>A0ABM8S3H1_9BACT</name>
<evidence type="ECO:0000313" key="3">
    <source>
        <dbReference type="Proteomes" id="UP000675880"/>
    </source>
</evidence>
<dbReference type="PROSITE" id="PS51257">
    <property type="entry name" value="PROKAR_LIPOPROTEIN"/>
    <property type="match status" value="1"/>
</dbReference>
<proteinExistence type="predicted"/>
<keyword evidence="1" id="KW-0732">Signal</keyword>
<comment type="caution">
    <text evidence="2">The sequence shown here is derived from an EMBL/GenBank/DDBJ whole genome shotgun (WGS) entry which is preliminary data.</text>
</comment>
<gene>
    <name evidence="2" type="ORF">NSPZN2_50154</name>
</gene>
<evidence type="ECO:0000313" key="2">
    <source>
        <dbReference type="EMBL" id="CAE6786927.1"/>
    </source>
</evidence>
<dbReference type="EMBL" id="CAJNBJ010000018">
    <property type="protein sequence ID" value="CAE6786927.1"/>
    <property type="molecule type" value="Genomic_DNA"/>
</dbReference>
<protein>
    <recommendedName>
        <fullName evidence="4">Lipoprotein</fullName>
    </recommendedName>
</protein>
<sequence>MARTALLLLLLLATFSGTLSSCSRAFIVKAEGKYGDTIYFRFYKLEGTARATHNVVELIVQEKIGDNQWDPVWSLSGERSIDEIGYGKKYDGLNEITPALPLSLKGEYRVQVKDGPRFDPPGYGYVQFTFDDAGEIVMLSDWDSTGMEKRMSASEQIQ</sequence>
<feature type="signal peptide" evidence="1">
    <location>
        <begin position="1"/>
        <end position="25"/>
    </location>
</feature>
<evidence type="ECO:0000256" key="1">
    <source>
        <dbReference type="SAM" id="SignalP"/>
    </source>
</evidence>
<accession>A0ABM8S3H1</accession>
<dbReference type="RefSeq" id="WP_213043744.1">
    <property type="nucleotide sequence ID" value="NZ_CAJNBJ010000018.1"/>
</dbReference>
<reference evidence="2 3" key="1">
    <citation type="submission" date="2021-02" db="EMBL/GenBank/DDBJ databases">
        <authorList>
            <person name="Han P."/>
        </authorList>
    </citation>
    <scope>NUCLEOTIDE SEQUENCE [LARGE SCALE GENOMIC DNA]</scope>
    <source>
        <strain evidence="2">Candidatus Nitrospira sp. ZN2</strain>
    </source>
</reference>
<keyword evidence="3" id="KW-1185">Reference proteome</keyword>
<organism evidence="2 3">
    <name type="scientific">Nitrospira defluvii</name>
    <dbReference type="NCBI Taxonomy" id="330214"/>
    <lineage>
        <taxon>Bacteria</taxon>
        <taxon>Pseudomonadati</taxon>
        <taxon>Nitrospirota</taxon>
        <taxon>Nitrospiria</taxon>
        <taxon>Nitrospirales</taxon>
        <taxon>Nitrospiraceae</taxon>
        <taxon>Nitrospira</taxon>
    </lineage>
</organism>
<dbReference type="Proteomes" id="UP000675880">
    <property type="component" value="Unassembled WGS sequence"/>
</dbReference>
<evidence type="ECO:0008006" key="4">
    <source>
        <dbReference type="Google" id="ProtNLM"/>
    </source>
</evidence>